<dbReference type="Gene3D" id="2.40.128.110">
    <property type="entry name" value="Lipid/polyisoprenoid-binding, YceI-like"/>
    <property type="match status" value="1"/>
</dbReference>
<protein>
    <submittedName>
        <fullName evidence="3">YceI family protein</fullName>
    </submittedName>
</protein>
<gene>
    <name evidence="3" type="ORF">QO192_01860</name>
</gene>
<organism evidence="3 4">
    <name type="scientific">Flavobacterium frigidarium</name>
    <dbReference type="NCBI Taxonomy" id="99286"/>
    <lineage>
        <taxon>Bacteria</taxon>
        <taxon>Pseudomonadati</taxon>
        <taxon>Bacteroidota</taxon>
        <taxon>Flavobacteriia</taxon>
        <taxon>Flavobacteriales</taxon>
        <taxon>Flavobacteriaceae</taxon>
        <taxon>Flavobacterium</taxon>
    </lineage>
</organism>
<evidence type="ECO:0000256" key="1">
    <source>
        <dbReference type="SAM" id="SignalP"/>
    </source>
</evidence>
<evidence type="ECO:0000313" key="4">
    <source>
        <dbReference type="Proteomes" id="UP001568894"/>
    </source>
</evidence>
<reference evidence="3 4" key="1">
    <citation type="submission" date="2023-05" db="EMBL/GenBank/DDBJ databases">
        <title>Adaptations of aquatic viruses from atmosphere-close ecosystems of the Central Arctic Ocean.</title>
        <authorList>
            <person name="Rahlff J."/>
            <person name="Holmfeldt K."/>
        </authorList>
    </citation>
    <scope>NUCLEOTIDE SEQUENCE [LARGE SCALE GENOMIC DNA]</scope>
    <source>
        <strain evidence="3 4">Arc14</strain>
    </source>
</reference>
<name>A0ABV4K8Q5_9FLAO</name>
<dbReference type="InterPro" id="IPR007372">
    <property type="entry name" value="Lipid/polyisoprenoid-bd_YceI"/>
</dbReference>
<feature type="chain" id="PRO_5046947962" evidence="1">
    <location>
        <begin position="19"/>
        <end position="179"/>
    </location>
</feature>
<sequence length="179" mass="20468">MIKKLLLLFILLANSIYAQERLTTSKGEITFEASVAFFEAVEAKNNNVICTLNISRGQIYFTAYITDFRFERSLMEQHFNENYLESKRYSKAVFKGVIDKFDSKNIDATVRKHWISGKITIHGKSKRINVPAFITKTKEGILIKSNFSLNTDDFNITIPFMVRSKIAKKVNVAVVASLK</sequence>
<feature type="domain" description="Lipid/polyisoprenoid-binding YceI-like" evidence="2">
    <location>
        <begin position="23"/>
        <end position="175"/>
    </location>
</feature>
<dbReference type="RefSeq" id="WP_371567524.1">
    <property type="nucleotide sequence ID" value="NZ_JASMRN010000002.1"/>
</dbReference>
<proteinExistence type="predicted"/>
<dbReference type="Proteomes" id="UP001568894">
    <property type="component" value="Unassembled WGS sequence"/>
</dbReference>
<evidence type="ECO:0000313" key="3">
    <source>
        <dbReference type="EMBL" id="MEZ7514020.1"/>
    </source>
</evidence>
<keyword evidence="1" id="KW-0732">Signal</keyword>
<dbReference type="EMBL" id="JASMRN010000002">
    <property type="protein sequence ID" value="MEZ7514020.1"/>
    <property type="molecule type" value="Genomic_DNA"/>
</dbReference>
<dbReference type="Pfam" id="PF04264">
    <property type="entry name" value="YceI"/>
    <property type="match status" value="1"/>
</dbReference>
<comment type="caution">
    <text evidence="3">The sequence shown here is derived from an EMBL/GenBank/DDBJ whole genome shotgun (WGS) entry which is preliminary data.</text>
</comment>
<keyword evidence="4" id="KW-1185">Reference proteome</keyword>
<dbReference type="InterPro" id="IPR036761">
    <property type="entry name" value="TTHA0802/YceI-like_sf"/>
</dbReference>
<dbReference type="SUPFAM" id="SSF101874">
    <property type="entry name" value="YceI-like"/>
    <property type="match status" value="1"/>
</dbReference>
<evidence type="ECO:0000259" key="2">
    <source>
        <dbReference type="Pfam" id="PF04264"/>
    </source>
</evidence>
<feature type="signal peptide" evidence="1">
    <location>
        <begin position="1"/>
        <end position="18"/>
    </location>
</feature>
<accession>A0ABV4K8Q5</accession>